<dbReference type="SMART" id="SM00220">
    <property type="entry name" value="S_TKc"/>
    <property type="match status" value="1"/>
</dbReference>
<feature type="compositionally biased region" description="Basic and acidic residues" evidence="1">
    <location>
        <begin position="755"/>
        <end position="774"/>
    </location>
</feature>
<feature type="compositionally biased region" description="Low complexity" evidence="1">
    <location>
        <begin position="736"/>
        <end position="747"/>
    </location>
</feature>
<name>A0ABR4DVC5_9PEZI</name>
<dbReference type="InterPro" id="IPR000719">
    <property type="entry name" value="Prot_kinase_dom"/>
</dbReference>
<feature type="compositionally biased region" description="Basic and acidic residues" evidence="1">
    <location>
        <begin position="856"/>
        <end position="872"/>
    </location>
</feature>
<feature type="compositionally biased region" description="Polar residues" evidence="1">
    <location>
        <begin position="30"/>
        <end position="47"/>
    </location>
</feature>
<feature type="compositionally biased region" description="Polar residues" evidence="1">
    <location>
        <begin position="843"/>
        <end position="854"/>
    </location>
</feature>
<feature type="compositionally biased region" description="Basic and acidic residues" evidence="1">
    <location>
        <begin position="928"/>
        <end position="937"/>
    </location>
</feature>
<dbReference type="PANTHER" id="PTHR24359">
    <property type="entry name" value="SERINE/THREONINE-PROTEIN KINASE SBK1"/>
    <property type="match status" value="1"/>
</dbReference>
<reference evidence="3 4" key="1">
    <citation type="submission" date="2024-03" db="EMBL/GenBank/DDBJ databases">
        <title>A high-quality draft genome sequence of Diaporthe vaccinii, a causative agent of upright dieback and viscid rot disease in cranberry plants.</title>
        <authorList>
            <person name="Sarrasin M."/>
            <person name="Lang B.F."/>
            <person name="Burger G."/>
        </authorList>
    </citation>
    <scope>NUCLEOTIDE SEQUENCE [LARGE SCALE GENOMIC DNA]</scope>
    <source>
        <strain evidence="3 4">IS7</strain>
    </source>
</reference>
<evidence type="ECO:0000256" key="1">
    <source>
        <dbReference type="SAM" id="MobiDB-lite"/>
    </source>
</evidence>
<evidence type="ECO:0000313" key="4">
    <source>
        <dbReference type="Proteomes" id="UP001600888"/>
    </source>
</evidence>
<feature type="compositionally biased region" description="Polar residues" evidence="1">
    <location>
        <begin position="775"/>
        <end position="785"/>
    </location>
</feature>
<dbReference type="Gene3D" id="1.10.510.10">
    <property type="entry name" value="Transferase(Phosphotransferase) domain 1"/>
    <property type="match status" value="1"/>
</dbReference>
<feature type="domain" description="Protein kinase" evidence="2">
    <location>
        <begin position="324"/>
        <end position="677"/>
    </location>
</feature>
<dbReference type="InterPro" id="IPR011009">
    <property type="entry name" value="Kinase-like_dom_sf"/>
</dbReference>
<keyword evidence="4" id="KW-1185">Reference proteome</keyword>
<feature type="region of interest" description="Disordered" evidence="1">
    <location>
        <begin position="843"/>
        <end position="1026"/>
    </location>
</feature>
<dbReference type="Proteomes" id="UP001600888">
    <property type="component" value="Unassembled WGS sequence"/>
</dbReference>
<evidence type="ECO:0000313" key="3">
    <source>
        <dbReference type="EMBL" id="KAL2274020.1"/>
    </source>
</evidence>
<evidence type="ECO:0000259" key="2">
    <source>
        <dbReference type="PROSITE" id="PS50011"/>
    </source>
</evidence>
<proteinExistence type="predicted"/>
<gene>
    <name evidence="3" type="ORF">FJTKL_03733</name>
</gene>
<protein>
    <recommendedName>
        <fullName evidence="2">Protein kinase domain-containing protein</fullName>
    </recommendedName>
</protein>
<feature type="compositionally biased region" description="Polar residues" evidence="1">
    <location>
        <begin position="1005"/>
        <end position="1017"/>
    </location>
</feature>
<sequence length="1039" mass="115640">MAPFIDDAVSSKRPSMLLLDTHVSFVDLPQSSSVQKPGTELASNSQVDDLGNGKHLEQQEDSEDLDPGATESSQVPADILVATTGTRFKTEGDSRSMPGDPDAPAESQPSSTGYGGSLLETAIPGSQDTTLTEYTGSLGDELREAYCDTESKQRSEFLPIDALDRIVTEDRVREEIGNFSETSGDGLDRHVQHVLGAASTIPGQTTSRKKIFAILALIDKLDAIWDFVTEGIYDVHLPFEKEKAQSPGGTRKGRLELSRKSETSGATRIPIRAFHGWSGSEVTNFERTQWNVHIPIFFLNTKKDPKVRHYPLQESVVLPFIEDDEVKQGGKMGGFADVWRIKFHPSHHNQGVLASGKHENPSFAIKRLRYMDEKAFRKEVQNLKRFSTRDYLHLIKLLGTYEWRHQYYLVFPWADGNLLDFWEKHPEPLAPKRDINTARWFSKQCLGLVEGMKMIHTWDTPDVGGEHNMFSFPTHQIHGLHGDLKPENILWFKQYENHAEQSSSSMGHFKISDFGLSHFHGTKSVADIDAKDTGFSPTYRAPERDVKGKVAQSYDVWSLACVLLEFASWYLGGYEEVKTFGQKRVKEDMQYDGGYRQDRFFNFMRASQGVSDEVQARAQICAVEKVSVVQEFERLYDDPHCSDYLLDFLELVQKNLLRLGPEKRSDCTEILESLQKLDDNLQKDPSYGTNRVKKPPSRSPTLDSVLMEGDVSAEFKKQIRKNLPRRSLSWDRETPSIPAVLSSPSSSHINLVSSARRDSRTSSPERKANFRLSKELTTVQESPGSQVYEEPDNKQHSHPGGQATATEDTAQTDEGQKLSTANVAGLNITCGEAPCLILGEQQQRPSGTENTQQIRAVDDSPGKIASAERDFDAGFDEDEASGENSPSKPECVTNAEERTTRDDGEASQPAMDATELPKAQEVSQPGHPTRDTDDEHQVSSSGVPRGVELLKVPLGGGEGRSSSESKTLSQVTCDVGREDAHGRRTRNSSQTGSCGREKMEKQAGNAESVNEASMTKSTSDEKAGGRRFMSFLKKIPCFN</sequence>
<dbReference type="Pfam" id="PF00069">
    <property type="entry name" value="Pkinase"/>
    <property type="match status" value="1"/>
</dbReference>
<dbReference type="PANTHER" id="PTHR24359:SF37">
    <property type="entry name" value="PROTEIN KINASE DOMAIN-CONTAINING PROTEIN"/>
    <property type="match status" value="1"/>
</dbReference>
<dbReference type="EMBL" id="JBAWTH010000168">
    <property type="protein sequence ID" value="KAL2274020.1"/>
    <property type="molecule type" value="Genomic_DNA"/>
</dbReference>
<dbReference type="CDD" id="cd00180">
    <property type="entry name" value="PKc"/>
    <property type="match status" value="1"/>
</dbReference>
<dbReference type="SUPFAM" id="SSF56112">
    <property type="entry name" value="Protein kinase-like (PK-like)"/>
    <property type="match status" value="1"/>
</dbReference>
<accession>A0ABR4DVC5</accession>
<feature type="compositionally biased region" description="Basic and acidic residues" evidence="1">
    <location>
        <begin position="895"/>
        <end position="904"/>
    </location>
</feature>
<comment type="caution">
    <text evidence="3">The sequence shown here is derived from an EMBL/GenBank/DDBJ whole genome shotgun (WGS) entry which is preliminary data.</text>
</comment>
<feature type="region of interest" description="Disordered" evidence="1">
    <location>
        <begin position="736"/>
        <end position="813"/>
    </location>
</feature>
<feature type="region of interest" description="Disordered" evidence="1">
    <location>
        <begin position="30"/>
        <end position="129"/>
    </location>
</feature>
<organism evidence="3 4">
    <name type="scientific">Diaporthe vaccinii</name>
    <dbReference type="NCBI Taxonomy" id="105482"/>
    <lineage>
        <taxon>Eukaryota</taxon>
        <taxon>Fungi</taxon>
        <taxon>Dikarya</taxon>
        <taxon>Ascomycota</taxon>
        <taxon>Pezizomycotina</taxon>
        <taxon>Sordariomycetes</taxon>
        <taxon>Sordariomycetidae</taxon>
        <taxon>Diaporthales</taxon>
        <taxon>Diaporthaceae</taxon>
        <taxon>Diaporthe</taxon>
        <taxon>Diaporthe eres species complex</taxon>
    </lineage>
</organism>
<dbReference type="PROSITE" id="PS50011">
    <property type="entry name" value="PROTEIN_KINASE_DOM"/>
    <property type="match status" value="1"/>
</dbReference>
<feature type="compositionally biased region" description="Low complexity" evidence="1">
    <location>
        <begin position="800"/>
        <end position="813"/>
    </location>
</feature>
<feature type="region of interest" description="Disordered" evidence="1">
    <location>
        <begin position="680"/>
        <end position="703"/>
    </location>
</feature>